<dbReference type="Proteomes" id="UP000316298">
    <property type="component" value="Unassembled WGS sequence"/>
</dbReference>
<keyword evidence="1" id="KW-0812">Transmembrane</keyword>
<protein>
    <submittedName>
        <fullName evidence="2">Uncharacterized protein</fullName>
    </submittedName>
</protein>
<name>A0A542E8B7_9ACTN</name>
<keyword evidence="1" id="KW-1133">Transmembrane helix</keyword>
<comment type="caution">
    <text evidence="2">The sequence shown here is derived from an EMBL/GenBank/DDBJ whole genome shotgun (WGS) entry which is preliminary data.</text>
</comment>
<dbReference type="AlphaFoldDB" id="A0A542E8B7"/>
<dbReference type="EMBL" id="VFMM01000002">
    <property type="protein sequence ID" value="TQJ11581.1"/>
    <property type="molecule type" value="Genomic_DNA"/>
</dbReference>
<feature type="transmembrane region" description="Helical" evidence="1">
    <location>
        <begin position="20"/>
        <end position="38"/>
    </location>
</feature>
<evidence type="ECO:0000313" key="2">
    <source>
        <dbReference type="EMBL" id="TQJ11581.1"/>
    </source>
</evidence>
<keyword evidence="3" id="KW-1185">Reference proteome</keyword>
<feature type="transmembrane region" description="Helical" evidence="1">
    <location>
        <begin position="89"/>
        <end position="115"/>
    </location>
</feature>
<gene>
    <name evidence="2" type="ORF">FB475_4501</name>
</gene>
<reference evidence="2 3" key="1">
    <citation type="submission" date="2019-06" db="EMBL/GenBank/DDBJ databases">
        <title>Sequencing the genomes of 1000 actinobacteria strains.</title>
        <authorList>
            <person name="Klenk H.-P."/>
        </authorList>
    </citation>
    <scope>NUCLEOTIDE SEQUENCE [LARGE SCALE GENOMIC DNA]</scope>
    <source>
        <strain evidence="2 3">DSM 17305</strain>
    </source>
</reference>
<feature type="transmembrane region" description="Helical" evidence="1">
    <location>
        <begin position="127"/>
        <end position="148"/>
    </location>
</feature>
<proteinExistence type="predicted"/>
<dbReference type="RefSeq" id="WP_141858522.1">
    <property type="nucleotide sequence ID" value="NZ_BAAAKA010000001.1"/>
</dbReference>
<accession>A0A542E8B7</accession>
<feature type="transmembrane region" description="Helical" evidence="1">
    <location>
        <begin position="154"/>
        <end position="174"/>
    </location>
</feature>
<feature type="transmembrane region" description="Helical" evidence="1">
    <location>
        <begin position="50"/>
        <end position="83"/>
    </location>
</feature>
<organism evidence="2 3">
    <name type="scientific">Kribbella jejuensis</name>
    <dbReference type="NCBI Taxonomy" id="236068"/>
    <lineage>
        <taxon>Bacteria</taxon>
        <taxon>Bacillati</taxon>
        <taxon>Actinomycetota</taxon>
        <taxon>Actinomycetes</taxon>
        <taxon>Propionibacteriales</taxon>
        <taxon>Kribbellaceae</taxon>
        <taxon>Kribbella</taxon>
    </lineage>
</organism>
<keyword evidence="1" id="KW-0472">Membrane</keyword>
<evidence type="ECO:0000313" key="3">
    <source>
        <dbReference type="Proteomes" id="UP000316298"/>
    </source>
</evidence>
<sequence length="182" mass="19291">MTADEKITQWLAELRATSRAVLLARFVIAVAGTVAIVVPTIQPWDQLDLVVYLAVPLLLATVVIPDSVSGTLFLLVVTLGWLMRAPGTITWSLTITAMALATLHLAAAFAAQLPSYAQVHPASLRRWWLPGTTALLLAPAVAGAAALVQNANVPGSLLITVAAIALTAVTLWLITDQKLKRD</sequence>
<evidence type="ECO:0000256" key="1">
    <source>
        <dbReference type="SAM" id="Phobius"/>
    </source>
</evidence>